<feature type="transmembrane region" description="Helical" evidence="1">
    <location>
        <begin position="20"/>
        <end position="42"/>
    </location>
</feature>
<reference evidence="2 3" key="1">
    <citation type="journal article" date="2005" name="DNA Res.">
        <title>Complete genome sequence of the facultative anaerobic magnetotactic bacterium Magnetospirillum sp. strain AMB-1.</title>
        <authorList>
            <person name="Matsunaga T."/>
            <person name="Okamura Y."/>
            <person name="Fukuda Y."/>
            <person name="Wahyudi A.T."/>
            <person name="Murase Y."/>
            <person name="Takeyama H."/>
        </authorList>
    </citation>
    <scope>NUCLEOTIDE SEQUENCE [LARGE SCALE GENOMIC DNA]</scope>
    <source>
        <strain evidence="3">ATCC 700264 / AMB-1</strain>
    </source>
</reference>
<keyword evidence="1" id="KW-0472">Membrane</keyword>
<evidence type="ECO:0000256" key="1">
    <source>
        <dbReference type="SAM" id="Phobius"/>
    </source>
</evidence>
<keyword evidence="1" id="KW-0812">Transmembrane</keyword>
<keyword evidence="3" id="KW-1185">Reference proteome</keyword>
<dbReference type="AlphaFoldDB" id="Q2WB78"/>
<gene>
    <name evidence="2" type="ordered locus">amb0093</name>
</gene>
<name>Q2WB78_PARM1</name>
<dbReference type="KEGG" id="mag:amb0093"/>
<accession>Q2WB78</accession>
<protein>
    <submittedName>
        <fullName evidence="2">Uncharacterized protein</fullName>
    </submittedName>
</protein>
<evidence type="ECO:0000313" key="2">
    <source>
        <dbReference type="EMBL" id="BAE48897.1"/>
    </source>
</evidence>
<dbReference type="EMBL" id="AP007255">
    <property type="protein sequence ID" value="BAE48897.1"/>
    <property type="molecule type" value="Genomic_DNA"/>
</dbReference>
<dbReference type="HOGENOM" id="CLU_846772_0_0_5"/>
<sequence>MVLIRADPADSASSEMYGRFVRHALAGVLLIAALGISLTYLIDPYGEHGQEDGLYLAARPPTIDRYRDFLAKEPHVLVFGTSRSHMISDEVVGEKVLNLFAVYGWPQAVSAFLGGLDEVRLHNVRGIIYCLDLHTLVAPDVGAIYEPNGWYGRLRYRLDNLRAYIRDSAGKVWAKVTGRHSFHIHARGFKVQDERYGWDEIWRPGWRKESQRIDPVEVARLAEIKRFAEDRGIPILFMTPTLPDLTLNRDIDLDALRRQRRAIVGAISEYVELTRIPGISDRREMFSDASHLNAAGQRALFARYPWRDRVANRQNIEGFLNELVPEGR</sequence>
<organism evidence="2 3">
    <name type="scientific">Paramagnetospirillum magneticum (strain ATCC 700264 / AMB-1)</name>
    <name type="common">Magnetospirillum magneticum</name>
    <dbReference type="NCBI Taxonomy" id="342108"/>
    <lineage>
        <taxon>Bacteria</taxon>
        <taxon>Pseudomonadati</taxon>
        <taxon>Pseudomonadota</taxon>
        <taxon>Alphaproteobacteria</taxon>
        <taxon>Rhodospirillales</taxon>
        <taxon>Magnetospirillaceae</taxon>
        <taxon>Paramagnetospirillum</taxon>
    </lineage>
</organism>
<evidence type="ECO:0000313" key="3">
    <source>
        <dbReference type="Proteomes" id="UP000007058"/>
    </source>
</evidence>
<keyword evidence="1" id="KW-1133">Transmembrane helix</keyword>
<proteinExistence type="predicted"/>
<dbReference type="Proteomes" id="UP000007058">
    <property type="component" value="Chromosome"/>
</dbReference>
<dbReference type="OrthoDB" id="9833858at2"/>
<dbReference type="RefSeq" id="WP_011382540.1">
    <property type="nucleotide sequence ID" value="NC_007626.1"/>
</dbReference>
<dbReference type="STRING" id="342108.amb0093"/>